<dbReference type="InterPro" id="IPR036770">
    <property type="entry name" value="Ankyrin_rpt-contain_sf"/>
</dbReference>
<dbReference type="InterPro" id="IPR002110">
    <property type="entry name" value="Ankyrin_rpt"/>
</dbReference>
<dbReference type="Pfam" id="PF12796">
    <property type="entry name" value="Ank_2"/>
    <property type="match status" value="1"/>
</dbReference>
<feature type="chain" id="PRO_5019214486" evidence="2">
    <location>
        <begin position="29"/>
        <end position="302"/>
    </location>
</feature>
<dbReference type="RefSeq" id="WP_126768463.1">
    <property type="nucleotide sequence ID" value="NZ_PIPJ01000015.1"/>
</dbReference>
<reference evidence="4" key="1">
    <citation type="journal article" date="2018" name="Front. Microbiol.">
        <title>Genome-Based Analysis Reveals the Taxonomy and Diversity of the Family Idiomarinaceae.</title>
        <authorList>
            <person name="Liu Y."/>
            <person name="Lai Q."/>
            <person name="Shao Z."/>
        </authorList>
    </citation>
    <scope>NUCLEOTIDE SEQUENCE [LARGE SCALE GENOMIC DNA]</scope>
    <source>
        <strain evidence="4">GBPy7</strain>
    </source>
</reference>
<evidence type="ECO:0000256" key="2">
    <source>
        <dbReference type="SAM" id="SignalP"/>
    </source>
</evidence>
<name>A0A432VPT5_9GAMM</name>
<keyword evidence="4" id="KW-1185">Reference proteome</keyword>
<dbReference type="Proteomes" id="UP000288395">
    <property type="component" value="Unassembled WGS sequence"/>
</dbReference>
<organism evidence="3 4">
    <name type="scientific">Aliidiomarina iranensis</name>
    <dbReference type="NCBI Taxonomy" id="1434071"/>
    <lineage>
        <taxon>Bacteria</taxon>
        <taxon>Pseudomonadati</taxon>
        <taxon>Pseudomonadota</taxon>
        <taxon>Gammaproteobacteria</taxon>
        <taxon>Alteromonadales</taxon>
        <taxon>Idiomarinaceae</taxon>
        <taxon>Aliidiomarina</taxon>
    </lineage>
</organism>
<evidence type="ECO:0000256" key="1">
    <source>
        <dbReference type="PROSITE-ProRule" id="PRU00023"/>
    </source>
</evidence>
<dbReference type="PANTHER" id="PTHR46224">
    <property type="entry name" value="ANKYRIN REPEAT FAMILY PROTEIN"/>
    <property type="match status" value="1"/>
</dbReference>
<dbReference type="InterPro" id="IPR051616">
    <property type="entry name" value="Cul2-RING_E3_ligase_SR"/>
</dbReference>
<dbReference type="Gene3D" id="1.25.40.20">
    <property type="entry name" value="Ankyrin repeat-containing domain"/>
    <property type="match status" value="1"/>
</dbReference>
<keyword evidence="1" id="KW-0040">ANK repeat</keyword>
<dbReference type="PANTHER" id="PTHR46224:SF64">
    <property type="entry name" value="IQ MOTIF AND ANKYRIN REPEAT DOMAIN-CONTAINING PROTEIN 1"/>
    <property type="match status" value="1"/>
</dbReference>
<dbReference type="AlphaFoldDB" id="A0A432VPT5"/>
<protein>
    <submittedName>
        <fullName evidence="3">Uncharacterized protein</fullName>
    </submittedName>
</protein>
<feature type="signal peptide" evidence="2">
    <location>
        <begin position="1"/>
        <end position="28"/>
    </location>
</feature>
<dbReference type="PROSITE" id="PS51257">
    <property type="entry name" value="PROKAR_LIPOPROTEIN"/>
    <property type="match status" value="1"/>
</dbReference>
<dbReference type="PROSITE" id="PS50088">
    <property type="entry name" value="ANK_REPEAT"/>
    <property type="match status" value="3"/>
</dbReference>
<dbReference type="SUPFAM" id="SSF48403">
    <property type="entry name" value="Ankyrin repeat"/>
    <property type="match status" value="1"/>
</dbReference>
<feature type="repeat" description="ANK" evidence="1">
    <location>
        <begin position="135"/>
        <end position="167"/>
    </location>
</feature>
<sequence>MMNYRTTWFVCISAALLLSCTNIIPSQPAPTELNELIKRMDANQKEASQREDEQPLVRRMSLRRMFPDRQVRALASAAGKGRLERIEQLVAQGVDVNARGTSGATPLYWSFRRRNVSGFKKLLEIGADPNVIHEDGTSIMYFVATEENLEFLRLALEFGADPNLVSGRRERSIDHPEWAFSGHTPLFHVAIFNPNAIEAVDLLLEYGADINARTRRIGRTGRSVSLLMSSTSGGKYYLTLHLLEHGADYTFVNEVGDSLMTRLTRDWLGYKPDTPERRKVIADMQKVVDWLAERGVEIPDSN</sequence>
<gene>
    <name evidence="3" type="ORF">CWE08_11840</name>
</gene>
<comment type="caution">
    <text evidence="3">The sequence shown here is derived from an EMBL/GenBank/DDBJ whole genome shotgun (WGS) entry which is preliminary data.</text>
</comment>
<evidence type="ECO:0000313" key="3">
    <source>
        <dbReference type="EMBL" id="RUO18170.1"/>
    </source>
</evidence>
<feature type="repeat" description="ANK" evidence="1">
    <location>
        <begin position="102"/>
        <end position="134"/>
    </location>
</feature>
<accession>A0A432VPT5</accession>
<dbReference type="EMBL" id="PIPJ01000015">
    <property type="protein sequence ID" value="RUO18170.1"/>
    <property type="molecule type" value="Genomic_DNA"/>
</dbReference>
<feature type="repeat" description="ANK" evidence="1">
    <location>
        <begin position="181"/>
        <end position="215"/>
    </location>
</feature>
<evidence type="ECO:0000313" key="4">
    <source>
        <dbReference type="Proteomes" id="UP000288395"/>
    </source>
</evidence>
<keyword evidence="2" id="KW-0732">Signal</keyword>
<dbReference type="SMART" id="SM00248">
    <property type="entry name" value="ANK"/>
    <property type="match status" value="5"/>
</dbReference>
<dbReference type="PROSITE" id="PS50297">
    <property type="entry name" value="ANK_REP_REGION"/>
    <property type="match status" value="1"/>
</dbReference>
<proteinExistence type="predicted"/>
<dbReference type="OrthoDB" id="325351at2"/>